<name>A0A917TJU1_9BACI</name>
<dbReference type="InterPro" id="IPR000683">
    <property type="entry name" value="Gfo/Idh/MocA-like_OxRdtase_N"/>
</dbReference>
<dbReference type="Pfam" id="PF01408">
    <property type="entry name" value="GFO_IDH_MocA"/>
    <property type="match status" value="1"/>
</dbReference>
<evidence type="ECO:0000259" key="2">
    <source>
        <dbReference type="Pfam" id="PF21378"/>
    </source>
</evidence>
<feature type="domain" description="YceM-like C-terminal" evidence="2">
    <location>
        <begin position="128"/>
        <end position="245"/>
    </location>
</feature>
<evidence type="ECO:0000259" key="1">
    <source>
        <dbReference type="Pfam" id="PF01408"/>
    </source>
</evidence>
<accession>A0A917TJU1</accession>
<evidence type="ECO:0000313" key="4">
    <source>
        <dbReference type="Proteomes" id="UP000618460"/>
    </source>
</evidence>
<proteinExistence type="predicted"/>
<evidence type="ECO:0000313" key="3">
    <source>
        <dbReference type="EMBL" id="GGM25894.1"/>
    </source>
</evidence>
<reference evidence="3" key="1">
    <citation type="journal article" date="2014" name="Int. J. Syst. Evol. Microbiol.">
        <title>Complete genome sequence of Corynebacterium casei LMG S-19264T (=DSM 44701T), isolated from a smear-ripened cheese.</title>
        <authorList>
            <consortium name="US DOE Joint Genome Institute (JGI-PGF)"/>
            <person name="Walter F."/>
            <person name="Albersmeier A."/>
            <person name="Kalinowski J."/>
            <person name="Ruckert C."/>
        </authorList>
    </citation>
    <scope>NUCLEOTIDE SEQUENCE</scope>
    <source>
        <strain evidence="3">CGMCC 1.6333</strain>
    </source>
</reference>
<protein>
    <submittedName>
        <fullName evidence="3">Virulence factor MviM</fullName>
    </submittedName>
</protein>
<keyword evidence="4" id="KW-1185">Reference proteome</keyword>
<dbReference type="Gene3D" id="3.30.360.10">
    <property type="entry name" value="Dihydrodipicolinate Reductase, domain 2"/>
    <property type="match status" value="1"/>
</dbReference>
<dbReference type="PANTHER" id="PTHR43708">
    <property type="entry name" value="CONSERVED EXPRESSED OXIDOREDUCTASE (EUROFUNG)"/>
    <property type="match status" value="1"/>
</dbReference>
<sequence>MTTKVRVGIVGLGGIAQKAYLPILSNEKNWSLVGAYTPNKAKRAIICENYRMQSFDSLESLSKACDAVFVHSTTETHYQVVSYLLDQGLDVYVDKPLAANLEDASRLVEKSEKLKRILMVGFNRRFAPVYLQAKELAGNFDSMHIEKHRPKGIGPASFSETMLDDYLHLVDTVRWFATDDLEVRHFFSKRTKKEEMIFANHTYESESRLFSSRMHRQAGVDLEKLELTTDGGILSVTNMRDLVFNKDNASQLTTPGSWQTVGDLRGFEGAINHFIDCIERQKKPDVDGYEALKSQQLLQDMVEN</sequence>
<organism evidence="3 4">
    <name type="scientific">Paraliobacillus quinghaiensis</name>
    <dbReference type="NCBI Taxonomy" id="470815"/>
    <lineage>
        <taxon>Bacteria</taxon>
        <taxon>Bacillati</taxon>
        <taxon>Bacillota</taxon>
        <taxon>Bacilli</taxon>
        <taxon>Bacillales</taxon>
        <taxon>Bacillaceae</taxon>
        <taxon>Paraliobacillus</taxon>
    </lineage>
</organism>
<dbReference type="RefSeq" id="WP_117153437.1">
    <property type="nucleotide sequence ID" value="NZ_BMLG01000002.1"/>
</dbReference>
<dbReference type="InterPro" id="IPR036291">
    <property type="entry name" value="NAD(P)-bd_dom_sf"/>
</dbReference>
<dbReference type="Gene3D" id="3.40.50.720">
    <property type="entry name" value="NAD(P)-binding Rossmann-like Domain"/>
    <property type="match status" value="1"/>
</dbReference>
<comment type="caution">
    <text evidence="3">The sequence shown here is derived from an EMBL/GenBank/DDBJ whole genome shotgun (WGS) entry which is preliminary data.</text>
</comment>
<dbReference type="EMBL" id="BMLG01000002">
    <property type="protein sequence ID" value="GGM25894.1"/>
    <property type="molecule type" value="Genomic_DNA"/>
</dbReference>
<dbReference type="OrthoDB" id="9815825at2"/>
<dbReference type="Pfam" id="PF21378">
    <property type="entry name" value="YceM-like_C"/>
    <property type="match status" value="1"/>
</dbReference>
<dbReference type="InterPro" id="IPR048477">
    <property type="entry name" value="YceM-like_C"/>
</dbReference>
<gene>
    <name evidence="3" type="ORF">GCM10011351_09400</name>
</gene>
<dbReference type="Proteomes" id="UP000618460">
    <property type="component" value="Unassembled WGS sequence"/>
</dbReference>
<dbReference type="InterPro" id="IPR051317">
    <property type="entry name" value="Gfo/Idh/MocA_oxidoreduct"/>
</dbReference>
<reference evidence="3" key="2">
    <citation type="submission" date="2020-09" db="EMBL/GenBank/DDBJ databases">
        <authorList>
            <person name="Sun Q."/>
            <person name="Zhou Y."/>
        </authorList>
    </citation>
    <scope>NUCLEOTIDE SEQUENCE</scope>
    <source>
        <strain evidence="3">CGMCC 1.6333</strain>
    </source>
</reference>
<dbReference type="SUPFAM" id="SSF55347">
    <property type="entry name" value="Glyceraldehyde-3-phosphate dehydrogenase-like, C-terminal domain"/>
    <property type="match status" value="1"/>
</dbReference>
<feature type="domain" description="Gfo/Idh/MocA-like oxidoreductase N-terminal" evidence="1">
    <location>
        <begin position="5"/>
        <end position="122"/>
    </location>
</feature>
<dbReference type="AlphaFoldDB" id="A0A917TJU1"/>
<dbReference type="SUPFAM" id="SSF51735">
    <property type="entry name" value="NAD(P)-binding Rossmann-fold domains"/>
    <property type="match status" value="1"/>
</dbReference>
<dbReference type="PANTHER" id="PTHR43708:SF4">
    <property type="entry name" value="OXIDOREDUCTASE YCEM-RELATED"/>
    <property type="match status" value="1"/>
</dbReference>
<dbReference type="GO" id="GO:0000166">
    <property type="term" value="F:nucleotide binding"/>
    <property type="evidence" value="ECO:0007669"/>
    <property type="project" value="InterPro"/>
</dbReference>